<organism evidence="2 3">
    <name type="scientific">Candidula unifasciata</name>
    <dbReference type="NCBI Taxonomy" id="100452"/>
    <lineage>
        <taxon>Eukaryota</taxon>
        <taxon>Metazoa</taxon>
        <taxon>Spiralia</taxon>
        <taxon>Lophotrochozoa</taxon>
        <taxon>Mollusca</taxon>
        <taxon>Gastropoda</taxon>
        <taxon>Heterobranchia</taxon>
        <taxon>Euthyneura</taxon>
        <taxon>Panpulmonata</taxon>
        <taxon>Eupulmonata</taxon>
        <taxon>Stylommatophora</taxon>
        <taxon>Helicina</taxon>
        <taxon>Helicoidea</taxon>
        <taxon>Geomitridae</taxon>
        <taxon>Candidula</taxon>
    </lineage>
</organism>
<keyword evidence="3" id="KW-1185">Reference proteome</keyword>
<reference evidence="2" key="1">
    <citation type="submission" date="2021-04" db="EMBL/GenBank/DDBJ databases">
        <authorList>
            <consortium name="Molecular Ecology Group"/>
        </authorList>
    </citation>
    <scope>NUCLEOTIDE SEQUENCE</scope>
</reference>
<proteinExistence type="predicted"/>
<evidence type="ECO:0000256" key="1">
    <source>
        <dbReference type="SAM" id="MobiDB-lite"/>
    </source>
</evidence>
<gene>
    <name evidence="2" type="ORF">CUNI_LOCUS10733</name>
</gene>
<feature type="region of interest" description="Disordered" evidence="1">
    <location>
        <begin position="1"/>
        <end position="30"/>
    </location>
</feature>
<evidence type="ECO:0000313" key="2">
    <source>
        <dbReference type="EMBL" id="CAG5125175.1"/>
    </source>
</evidence>
<comment type="caution">
    <text evidence="2">The sequence shown here is derived from an EMBL/GenBank/DDBJ whole genome shotgun (WGS) entry which is preliminary data.</text>
</comment>
<protein>
    <submittedName>
        <fullName evidence="2">Uncharacterized protein</fullName>
    </submittedName>
</protein>
<sequence length="63" mass="6947">MNSQNFPPKLNAKKKKKRYPTDSSPLTRFGSLMIHEGGHDDAGMNAQSALLFNLLHHKASGLV</sequence>
<accession>A0A8S3ZBF3</accession>
<dbReference type="AlphaFoldDB" id="A0A8S3ZBF3"/>
<feature type="non-terminal residue" evidence="2">
    <location>
        <position position="63"/>
    </location>
</feature>
<name>A0A8S3ZBF3_9EUPU</name>
<evidence type="ECO:0000313" key="3">
    <source>
        <dbReference type="Proteomes" id="UP000678393"/>
    </source>
</evidence>
<dbReference type="EMBL" id="CAJHNH020001977">
    <property type="protein sequence ID" value="CAG5125175.1"/>
    <property type="molecule type" value="Genomic_DNA"/>
</dbReference>
<dbReference type="Proteomes" id="UP000678393">
    <property type="component" value="Unassembled WGS sequence"/>
</dbReference>